<dbReference type="HOGENOM" id="CLU_014673_0_2_4"/>
<dbReference type="EMBL" id="AFBQ01000203">
    <property type="protein sequence ID" value="EHY31200.1"/>
    <property type="molecule type" value="Genomic_DNA"/>
</dbReference>
<dbReference type="GO" id="GO:0160147">
    <property type="term" value="F:tRNA pseudouridine(38-40) synthase activity"/>
    <property type="evidence" value="ECO:0007669"/>
    <property type="project" value="UniProtKB-EC"/>
</dbReference>
<dbReference type="OrthoDB" id="9811823at2"/>
<dbReference type="PANTHER" id="PTHR11142:SF0">
    <property type="entry name" value="TRNA PSEUDOURIDINE SYNTHASE-LIKE 1"/>
    <property type="match status" value="1"/>
</dbReference>
<keyword evidence="3 4" id="KW-0413">Isomerase</keyword>
<evidence type="ECO:0000256" key="7">
    <source>
        <dbReference type="RuleBase" id="RU003792"/>
    </source>
</evidence>
<evidence type="ECO:0000256" key="5">
    <source>
        <dbReference type="PIRSR" id="PIRSR001430-1"/>
    </source>
</evidence>
<dbReference type="EC" id="5.4.99.12" evidence="4"/>
<comment type="caution">
    <text evidence="4">Lacks conserved residue(s) required for the propagation of feature annotation.</text>
</comment>
<dbReference type="RefSeq" id="WP_008542363.1">
    <property type="nucleotide sequence ID" value="NZ_JH604967.1"/>
</dbReference>
<evidence type="ECO:0000256" key="6">
    <source>
        <dbReference type="PIRSR" id="PIRSR001430-2"/>
    </source>
</evidence>
<keyword evidence="10" id="KW-1185">Reference proteome</keyword>
<organism evidence="9 10">
    <name type="scientific">Sutterella parvirubra YIT 11816</name>
    <dbReference type="NCBI Taxonomy" id="762967"/>
    <lineage>
        <taxon>Bacteria</taxon>
        <taxon>Pseudomonadati</taxon>
        <taxon>Pseudomonadota</taxon>
        <taxon>Betaproteobacteria</taxon>
        <taxon>Burkholderiales</taxon>
        <taxon>Sutterellaceae</taxon>
        <taxon>Sutterella</taxon>
    </lineage>
</organism>
<dbReference type="InterPro" id="IPR020095">
    <property type="entry name" value="PsdUridine_synth_TruA_C"/>
</dbReference>
<comment type="subunit">
    <text evidence="4">Homodimer.</text>
</comment>
<feature type="domain" description="Pseudouridine synthase I TruA alpha/beta" evidence="8">
    <location>
        <begin position="13"/>
        <end position="107"/>
    </location>
</feature>
<feature type="active site" description="Nucleophile" evidence="4 5">
    <location>
        <position position="56"/>
    </location>
</feature>
<dbReference type="InterPro" id="IPR020097">
    <property type="entry name" value="PsdUridine_synth_TruA_a/b_dom"/>
</dbReference>
<dbReference type="InterPro" id="IPR001406">
    <property type="entry name" value="PsdUridine_synth_TruA"/>
</dbReference>
<dbReference type="STRING" id="762967.HMPREF9440_01418"/>
<dbReference type="Proteomes" id="UP000004956">
    <property type="component" value="Unassembled WGS sequence"/>
</dbReference>
<dbReference type="Pfam" id="PF01416">
    <property type="entry name" value="PseudoU_synth_1"/>
    <property type="match status" value="2"/>
</dbReference>
<evidence type="ECO:0000256" key="1">
    <source>
        <dbReference type="ARBA" id="ARBA00009375"/>
    </source>
</evidence>
<gene>
    <name evidence="4" type="primary">truA</name>
    <name evidence="9" type="ORF">HMPREF9440_01418</name>
</gene>
<name>H3KFA1_9BURK</name>
<dbReference type="GO" id="GO:0003723">
    <property type="term" value="F:RNA binding"/>
    <property type="evidence" value="ECO:0007669"/>
    <property type="project" value="InterPro"/>
</dbReference>
<dbReference type="PANTHER" id="PTHR11142">
    <property type="entry name" value="PSEUDOURIDYLATE SYNTHASE"/>
    <property type="match status" value="1"/>
</dbReference>
<evidence type="ECO:0000313" key="9">
    <source>
        <dbReference type="EMBL" id="EHY31200.1"/>
    </source>
</evidence>
<dbReference type="Gene3D" id="3.30.70.580">
    <property type="entry name" value="Pseudouridine synthase I, catalytic domain, N-terminal subdomain"/>
    <property type="match status" value="1"/>
</dbReference>
<dbReference type="CDD" id="cd02570">
    <property type="entry name" value="PseudoU_synth_EcTruA"/>
    <property type="match status" value="1"/>
</dbReference>
<evidence type="ECO:0000259" key="8">
    <source>
        <dbReference type="Pfam" id="PF01416"/>
    </source>
</evidence>
<feature type="binding site" evidence="4 6">
    <location>
        <position position="114"/>
    </location>
    <ligand>
        <name>substrate</name>
    </ligand>
</feature>
<dbReference type="PATRIC" id="fig|762967.3.peg.1116"/>
<keyword evidence="2 4" id="KW-0819">tRNA processing</keyword>
<evidence type="ECO:0000256" key="4">
    <source>
        <dbReference type="HAMAP-Rule" id="MF_00171"/>
    </source>
</evidence>
<evidence type="ECO:0000256" key="3">
    <source>
        <dbReference type="ARBA" id="ARBA00023235"/>
    </source>
</evidence>
<dbReference type="GO" id="GO:0031119">
    <property type="term" value="P:tRNA pseudouridine synthesis"/>
    <property type="evidence" value="ECO:0007669"/>
    <property type="project" value="UniProtKB-UniRule"/>
</dbReference>
<comment type="caution">
    <text evidence="9">The sequence shown here is derived from an EMBL/GenBank/DDBJ whole genome shotgun (WGS) entry which is preliminary data.</text>
</comment>
<evidence type="ECO:0000256" key="2">
    <source>
        <dbReference type="ARBA" id="ARBA00022694"/>
    </source>
</evidence>
<feature type="domain" description="Pseudouridine synthase I TruA alpha/beta" evidence="8">
    <location>
        <begin position="148"/>
        <end position="249"/>
    </location>
</feature>
<comment type="similarity">
    <text evidence="1 4 7">Belongs to the tRNA pseudouridine synthase TruA family.</text>
</comment>
<reference evidence="9 10" key="1">
    <citation type="submission" date="2011-11" db="EMBL/GenBank/DDBJ databases">
        <authorList>
            <person name="Weinstock G."/>
            <person name="Sodergren E."/>
            <person name="Clifton S."/>
            <person name="Fulton L."/>
            <person name="Fulton B."/>
            <person name="Courtney L."/>
            <person name="Fronick C."/>
            <person name="Harrison M."/>
            <person name="Strong C."/>
            <person name="Farmer C."/>
            <person name="Delahaunty K."/>
            <person name="Markovic C."/>
            <person name="Hall O."/>
            <person name="Minx P."/>
            <person name="Tomlinson C."/>
            <person name="Mitreva M."/>
            <person name="Hou S."/>
            <person name="Chen J."/>
            <person name="Wollam A."/>
            <person name="Pepin K.H."/>
            <person name="Johnson M."/>
            <person name="Bhonagiri V."/>
            <person name="Zhang X."/>
            <person name="Suruliraj S."/>
            <person name="Warren W."/>
            <person name="Chinwalla A."/>
            <person name="Mardis E.R."/>
            <person name="Wilson R.K."/>
        </authorList>
    </citation>
    <scope>NUCLEOTIDE SEQUENCE [LARGE SCALE GENOMIC DNA]</scope>
    <source>
        <strain evidence="9 10">YIT 11816</strain>
    </source>
</reference>
<protein>
    <recommendedName>
        <fullName evidence="4">tRNA pseudouridine synthase A</fullName>
        <ecNumber evidence="4">5.4.99.12</ecNumber>
    </recommendedName>
    <alternativeName>
        <fullName evidence="4">tRNA pseudouridine(38-40) synthase</fullName>
    </alternativeName>
    <alternativeName>
        <fullName evidence="4">tRNA pseudouridylate synthase I</fullName>
    </alternativeName>
    <alternativeName>
        <fullName evidence="4">tRNA-uridine isomerase I</fullName>
    </alternativeName>
</protein>
<dbReference type="FunFam" id="3.30.70.580:FF:000001">
    <property type="entry name" value="tRNA pseudouridine synthase A"/>
    <property type="match status" value="1"/>
</dbReference>
<dbReference type="Gene3D" id="3.30.70.660">
    <property type="entry name" value="Pseudouridine synthase I, catalytic domain, C-terminal subdomain"/>
    <property type="match status" value="1"/>
</dbReference>
<dbReference type="InterPro" id="IPR020094">
    <property type="entry name" value="TruA/RsuA/RluB/E/F_N"/>
</dbReference>
<accession>H3KFA1</accession>
<proteinExistence type="inferred from homology"/>
<dbReference type="AlphaFoldDB" id="H3KFA1"/>
<comment type="catalytic activity">
    <reaction evidence="4 7">
        <text>uridine(38/39/40) in tRNA = pseudouridine(38/39/40) in tRNA</text>
        <dbReference type="Rhea" id="RHEA:22376"/>
        <dbReference type="Rhea" id="RHEA-COMP:10085"/>
        <dbReference type="Rhea" id="RHEA-COMP:10087"/>
        <dbReference type="ChEBI" id="CHEBI:65314"/>
        <dbReference type="ChEBI" id="CHEBI:65315"/>
        <dbReference type="EC" id="5.4.99.12"/>
    </reaction>
</comment>
<sequence>MSAPLRTVALGIEYDGTAFNGWQTQPDVPTVQDTLEEAIERFLTVPVPTICAGRTDAGVHATHQVVSFQTDKVRSPESWVRAINTFLPKSVAVRWMRPVPDDFHARFTARSRTYEYWILNDPVRSPVMHGRTGWYFRPLDVERMRAGAAHLLGEHDFTSFRAAECQAASPVRTVEKLEIVRMGRLVGVRIRANAFLQHMVRNIVGTLIYVGSGREEPGWVKEVLDAKSRAVAAPTFSPSGLYLTGVGYPGIDIPEKGESPFGWAEE</sequence>
<comment type="function">
    <text evidence="4">Formation of pseudouridine at positions 38, 39 and 40 in the anticodon stem and loop of transfer RNAs.</text>
</comment>
<dbReference type="PIRSF" id="PIRSF001430">
    <property type="entry name" value="tRNA_psdUrid_synth"/>
    <property type="match status" value="1"/>
</dbReference>
<dbReference type="InterPro" id="IPR020103">
    <property type="entry name" value="PsdUridine_synth_cat_dom_sf"/>
</dbReference>
<evidence type="ECO:0000313" key="10">
    <source>
        <dbReference type="Proteomes" id="UP000004956"/>
    </source>
</evidence>
<dbReference type="HAMAP" id="MF_00171">
    <property type="entry name" value="TruA"/>
    <property type="match status" value="1"/>
</dbReference>
<dbReference type="NCBIfam" id="TIGR00071">
    <property type="entry name" value="hisT_truA"/>
    <property type="match status" value="1"/>
</dbReference>
<dbReference type="SUPFAM" id="SSF55120">
    <property type="entry name" value="Pseudouridine synthase"/>
    <property type="match status" value="1"/>
</dbReference>